<dbReference type="GO" id="GO:0008237">
    <property type="term" value="F:metallopeptidase activity"/>
    <property type="evidence" value="ECO:0007669"/>
    <property type="project" value="InterPro"/>
</dbReference>
<evidence type="ECO:0000313" key="1">
    <source>
        <dbReference type="EMBL" id="SMF32619.1"/>
    </source>
</evidence>
<sequence>MSRSRVSSSIKSFITYPDGLIDTSDTIDVCWLGGDQAARARVKGQIDRALTEWLKHIGHEDPIYTQKSCTRSIKDFSVELRPGSGRAFVRNFDSVVLYSNSTYRTVLHEIGHVLGLADTYIEDVWTCKEGQPDSIMCNQSTLTQDDIDGIKKLNADEKRMNPSPNGCQVGVICDK</sequence>
<organism evidence="1 2">
    <name type="scientific">Pseudobacteriovorax antillogorgiicola</name>
    <dbReference type="NCBI Taxonomy" id="1513793"/>
    <lineage>
        <taxon>Bacteria</taxon>
        <taxon>Pseudomonadati</taxon>
        <taxon>Bdellovibrionota</taxon>
        <taxon>Oligoflexia</taxon>
        <taxon>Oligoflexales</taxon>
        <taxon>Pseudobacteriovoracaceae</taxon>
        <taxon>Pseudobacteriovorax</taxon>
    </lineage>
</organism>
<proteinExistence type="predicted"/>
<dbReference type="Proteomes" id="UP000192907">
    <property type="component" value="Unassembled WGS sequence"/>
</dbReference>
<accession>A0A1Y6BXJ1</accession>
<reference evidence="2" key="1">
    <citation type="submission" date="2017-04" db="EMBL/GenBank/DDBJ databases">
        <authorList>
            <person name="Varghese N."/>
            <person name="Submissions S."/>
        </authorList>
    </citation>
    <scope>NUCLEOTIDE SEQUENCE [LARGE SCALE GENOMIC DNA]</scope>
    <source>
        <strain evidence="2">RKEM611</strain>
    </source>
</reference>
<evidence type="ECO:0008006" key="3">
    <source>
        <dbReference type="Google" id="ProtNLM"/>
    </source>
</evidence>
<dbReference type="SUPFAM" id="SSF55486">
    <property type="entry name" value="Metalloproteases ('zincins'), catalytic domain"/>
    <property type="match status" value="1"/>
</dbReference>
<gene>
    <name evidence="1" type="ORF">SAMN06296036_11042</name>
</gene>
<name>A0A1Y6BXJ1_9BACT</name>
<dbReference type="Gene3D" id="3.40.390.10">
    <property type="entry name" value="Collagenase (Catalytic Domain)"/>
    <property type="match status" value="1"/>
</dbReference>
<protein>
    <recommendedName>
        <fullName evidence="3">Matrixin</fullName>
    </recommendedName>
</protein>
<dbReference type="RefSeq" id="WP_132320716.1">
    <property type="nucleotide sequence ID" value="NZ_FWZT01000010.1"/>
</dbReference>
<evidence type="ECO:0000313" key="2">
    <source>
        <dbReference type="Proteomes" id="UP000192907"/>
    </source>
</evidence>
<dbReference type="EMBL" id="FWZT01000010">
    <property type="protein sequence ID" value="SMF32619.1"/>
    <property type="molecule type" value="Genomic_DNA"/>
</dbReference>
<dbReference type="InterPro" id="IPR024079">
    <property type="entry name" value="MetalloPept_cat_dom_sf"/>
</dbReference>
<dbReference type="AlphaFoldDB" id="A0A1Y6BXJ1"/>
<keyword evidence="2" id="KW-1185">Reference proteome</keyword>
<dbReference type="OrthoDB" id="733404at2"/>